<comment type="caution">
    <text evidence="2">The sequence shown here is derived from an EMBL/GenBank/DDBJ whole genome shotgun (WGS) entry which is preliminary data.</text>
</comment>
<dbReference type="STRING" id="1423744.FC86_GL000598"/>
<sequence>MNKTVFGLGVVCAATLCLITSGHNQTQAATAPDHTATVNYVKGYGITTWKNVGSTPEPVGHYLSTGSQWLTNDINSDIFPMGNTRAMTAILPPSIVYGGLNHPGNPFWYLVGNNEYASSKYYDVGGENSTQALNAVVVADQSSQLWSSPTDSKFNIAGSPTTPTGFVDAGTSWQAFNRQVVDGKTWYQIGQKQWLDGTKAHIQSEQSRDDKTFTEFDFSILSTDIIPDQYQQGVKRAQQLIALGYSKLSMLNTIKQEYGTESAGFILHNINWDFNKQALRYALYLKENGAYTGPKDDNFYRTQLQARDFTADEINYALEQL</sequence>
<protein>
    <submittedName>
        <fullName evidence="2">Uncharacterized protein</fullName>
    </submittedName>
</protein>
<name>A0A0R2DKS9_9LACO</name>
<evidence type="ECO:0000313" key="3">
    <source>
        <dbReference type="Proteomes" id="UP000051378"/>
    </source>
</evidence>
<dbReference type="PATRIC" id="fig|1423744.4.peg.615"/>
<keyword evidence="1" id="KW-0732">Signal</keyword>
<proteinExistence type="predicted"/>
<feature type="signal peptide" evidence="1">
    <location>
        <begin position="1"/>
        <end position="28"/>
    </location>
</feature>
<evidence type="ECO:0000313" key="2">
    <source>
        <dbReference type="EMBL" id="KRN04067.1"/>
    </source>
</evidence>
<keyword evidence="3" id="KW-1185">Reference proteome</keyword>
<dbReference type="AlphaFoldDB" id="A0A0R2DKS9"/>
<feature type="chain" id="PRO_5006416187" evidence="1">
    <location>
        <begin position="29"/>
        <end position="321"/>
    </location>
</feature>
<evidence type="ECO:0000256" key="1">
    <source>
        <dbReference type="SAM" id="SignalP"/>
    </source>
</evidence>
<reference evidence="2 3" key="1">
    <citation type="journal article" date="2015" name="Genome Announc.">
        <title>Expanding the biotechnology potential of lactobacilli through comparative genomics of 213 strains and associated genera.</title>
        <authorList>
            <person name="Sun Z."/>
            <person name="Harris H.M."/>
            <person name="McCann A."/>
            <person name="Guo C."/>
            <person name="Argimon S."/>
            <person name="Zhang W."/>
            <person name="Yang X."/>
            <person name="Jeffery I.B."/>
            <person name="Cooney J.C."/>
            <person name="Kagawa T.F."/>
            <person name="Liu W."/>
            <person name="Song Y."/>
            <person name="Salvetti E."/>
            <person name="Wrobel A."/>
            <person name="Rasinkangas P."/>
            <person name="Parkhill J."/>
            <person name="Rea M.C."/>
            <person name="O'Sullivan O."/>
            <person name="Ritari J."/>
            <person name="Douillard F.P."/>
            <person name="Paul Ross R."/>
            <person name="Yang R."/>
            <person name="Briner A.E."/>
            <person name="Felis G.E."/>
            <person name="de Vos W.M."/>
            <person name="Barrangou R."/>
            <person name="Klaenhammer T.R."/>
            <person name="Caufield P.W."/>
            <person name="Cui Y."/>
            <person name="Zhang H."/>
            <person name="O'Toole P.W."/>
        </authorList>
    </citation>
    <scope>NUCLEOTIDE SEQUENCE [LARGE SCALE GENOMIC DNA]</scope>
    <source>
        <strain evidence="2 3">DSM 23037</strain>
    </source>
</reference>
<dbReference type="Proteomes" id="UP000051378">
    <property type="component" value="Unassembled WGS sequence"/>
</dbReference>
<dbReference type="EMBL" id="AYZL01000019">
    <property type="protein sequence ID" value="KRN04067.1"/>
    <property type="molecule type" value="Genomic_DNA"/>
</dbReference>
<organism evidence="2 3">
    <name type="scientific">Holzapfeliella floricola DSM 23037 = JCM 16512</name>
    <dbReference type="NCBI Taxonomy" id="1423744"/>
    <lineage>
        <taxon>Bacteria</taxon>
        <taxon>Bacillati</taxon>
        <taxon>Bacillota</taxon>
        <taxon>Bacilli</taxon>
        <taxon>Lactobacillales</taxon>
        <taxon>Lactobacillaceae</taxon>
        <taxon>Holzapfeliella</taxon>
    </lineage>
</organism>
<dbReference type="RefSeq" id="WP_056974812.1">
    <property type="nucleotide sequence ID" value="NZ_AYZL01000019.1"/>
</dbReference>
<dbReference type="OrthoDB" id="2269930at2"/>
<gene>
    <name evidence="2" type="ORF">FC86_GL000598</name>
</gene>
<accession>A0A0R2DKS9</accession>